<protein>
    <submittedName>
        <fullName evidence="1">Uncharacterized protein LOC105132278 isoform X1</fullName>
    </submittedName>
    <submittedName>
        <fullName evidence="2">Uncharacterized protein LOC105132278 isoform X2</fullName>
    </submittedName>
</protein>
<dbReference type="EMBL" id="GGEC01032332">
    <property type="protein sequence ID" value="MBX12816.1"/>
    <property type="molecule type" value="Transcribed_RNA"/>
</dbReference>
<reference evidence="2" key="1">
    <citation type="submission" date="2018-02" db="EMBL/GenBank/DDBJ databases">
        <title>Rhizophora mucronata_Transcriptome.</title>
        <authorList>
            <person name="Meera S.P."/>
            <person name="Sreeshan A."/>
            <person name="Augustine A."/>
        </authorList>
    </citation>
    <scope>NUCLEOTIDE SEQUENCE</scope>
    <source>
        <tissue evidence="2">Leaf</tissue>
    </source>
</reference>
<accession>A0A2P2L4E2</accession>
<dbReference type="AlphaFoldDB" id="A0A2P2L4E2"/>
<evidence type="ECO:0000313" key="2">
    <source>
        <dbReference type="EMBL" id="MBX12819.1"/>
    </source>
</evidence>
<organism evidence="2">
    <name type="scientific">Rhizophora mucronata</name>
    <name type="common">Asiatic mangrove</name>
    <dbReference type="NCBI Taxonomy" id="61149"/>
    <lineage>
        <taxon>Eukaryota</taxon>
        <taxon>Viridiplantae</taxon>
        <taxon>Streptophyta</taxon>
        <taxon>Embryophyta</taxon>
        <taxon>Tracheophyta</taxon>
        <taxon>Spermatophyta</taxon>
        <taxon>Magnoliopsida</taxon>
        <taxon>eudicotyledons</taxon>
        <taxon>Gunneridae</taxon>
        <taxon>Pentapetalae</taxon>
        <taxon>rosids</taxon>
        <taxon>fabids</taxon>
        <taxon>Malpighiales</taxon>
        <taxon>Rhizophoraceae</taxon>
        <taxon>Rhizophora</taxon>
    </lineage>
</organism>
<dbReference type="EMBL" id="GGEC01032335">
    <property type="protein sequence ID" value="MBX12819.1"/>
    <property type="molecule type" value="Transcribed_RNA"/>
</dbReference>
<proteinExistence type="predicted"/>
<name>A0A2P2L4E2_RHIMU</name>
<sequence>MDVSLYAHPNDLHCHREQYYNQGKLPDLKSCGTYCNMLLTSFCQCGGIFCKVQEDPWIWNWIFSVPLPSDWILSPNSLQQDVQASGISNTHKHKDWISFWTNDGDYSPTCPHQPQALVMMRYPAFCFWARALQASNSAGAWLCIPSCKYHHPSHCRCILHIYHIPHKQVLLVEGTAVHF</sequence>
<evidence type="ECO:0000313" key="1">
    <source>
        <dbReference type="EMBL" id="MBX12816.1"/>
    </source>
</evidence>